<evidence type="ECO:0000256" key="1">
    <source>
        <dbReference type="ARBA" id="ARBA00022801"/>
    </source>
</evidence>
<protein>
    <submittedName>
        <fullName evidence="3">Alpha/beta hydrolase</fullName>
    </submittedName>
</protein>
<evidence type="ECO:0000259" key="2">
    <source>
        <dbReference type="Pfam" id="PF12697"/>
    </source>
</evidence>
<evidence type="ECO:0000313" key="5">
    <source>
        <dbReference type="Proteomes" id="UP000830542"/>
    </source>
</evidence>
<organism evidence="3 6">
    <name type="scientific">Halococcus dombrowskii</name>
    <dbReference type="NCBI Taxonomy" id="179637"/>
    <lineage>
        <taxon>Archaea</taxon>
        <taxon>Methanobacteriati</taxon>
        <taxon>Methanobacteriota</taxon>
        <taxon>Stenosarchaea group</taxon>
        <taxon>Halobacteria</taxon>
        <taxon>Halobacteriales</taxon>
        <taxon>Halococcaceae</taxon>
        <taxon>Halococcus</taxon>
    </lineage>
</organism>
<proteinExistence type="predicted"/>
<dbReference type="InterPro" id="IPR050266">
    <property type="entry name" value="AB_hydrolase_sf"/>
</dbReference>
<sequence>MNIPEKWTNDTVHANGIELQYYRNGDGPPLVMAHGFYDNGRCLLPLADDLAADYDVVTYDARGHGRSDAPETGYDVESRVADLVELVDELGIDDPILFGHSMGGATVAWAAAMHPDLPRALLLEDPEGLLDTPEVEPDERARMVRNNLAGGTDRSVEELATDYDEFAPDVARRHAVADTELSPNIAEIARSGYPTPLKEVFDDIACPTLVLRSDADTARRVRDLKAADALANGRLVHVPDTGHYLFHDEYDAAHAELRAFLRRT</sequence>
<feature type="domain" description="AB hydrolase-1" evidence="2">
    <location>
        <begin position="30"/>
        <end position="251"/>
    </location>
</feature>
<dbReference type="InterPro" id="IPR000073">
    <property type="entry name" value="AB_hydrolase_1"/>
</dbReference>
<dbReference type="EMBL" id="BAAADN010000087">
    <property type="protein sequence ID" value="GAA0476070.1"/>
    <property type="molecule type" value="Genomic_DNA"/>
</dbReference>
<evidence type="ECO:0000313" key="4">
    <source>
        <dbReference type="EMBL" id="UOO95802.1"/>
    </source>
</evidence>
<dbReference type="PANTHER" id="PTHR43798">
    <property type="entry name" value="MONOACYLGLYCEROL LIPASE"/>
    <property type="match status" value="1"/>
</dbReference>
<keyword evidence="1 3" id="KW-0378">Hydrolase</keyword>
<dbReference type="EMBL" id="CP095005">
    <property type="protein sequence ID" value="UOO95802.1"/>
    <property type="molecule type" value="Genomic_DNA"/>
</dbReference>
<keyword evidence="5" id="KW-1185">Reference proteome</keyword>
<dbReference type="Proteomes" id="UP000830542">
    <property type="component" value="Chromosome"/>
</dbReference>
<dbReference type="RefSeq" id="WP_244704027.1">
    <property type="nucleotide sequence ID" value="NZ_BAAADN010000087.1"/>
</dbReference>
<reference evidence="3" key="3">
    <citation type="submission" date="2023-12" db="EMBL/GenBank/DDBJ databases">
        <authorList>
            <person name="Sun Q."/>
            <person name="Inoue M."/>
        </authorList>
    </citation>
    <scope>NUCLEOTIDE SEQUENCE</scope>
    <source>
        <strain evidence="3">JCM 12289</strain>
    </source>
</reference>
<evidence type="ECO:0000313" key="6">
    <source>
        <dbReference type="Proteomes" id="UP001500962"/>
    </source>
</evidence>
<reference evidence="4" key="2">
    <citation type="submission" date="2022-04" db="EMBL/GenBank/DDBJ databases">
        <title>Sequencing and genomic assembly of Halococcus dombrowskii.</title>
        <authorList>
            <person name="Lim S.W."/>
            <person name="MacLea K.S."/>
        </authorList>
    </citation>
    <scope>NUCLEOTIDE SEQUENCE</scope>
    <source>
        <strain evidence="4">H4</strain>
    </source>
</reference>
<evidence type="ECO:0000313" key="3">
    <source>
        <dbReference type="EMBL" id="GAA0476070.1"/>
    </source>
</evidence>
<dbReference type="Proteomes" id="UP001500962">
    <property type="component" value="Unassembled WGS sequence"/>
</dbReference>
<accession>A0AAV3SLE1</accession>
<dbReference type="GeneID" id="71760903"/>
<dbReference type="GO" id="GO:0016020">
    <property type="term" value="C:membrane"/>
    <property type="evidence" value="ECO:0007669"/>
    <property type="project" value="TreeGrafter"/>
</dbReference>
<dbReference type="PANTHER" id="PTHR43798:SF31">
    <property type="entry name" value="AB HYDROLASE SUPERFAMILY PROTEIN YCLE"/>
    <property type="match status" value="1"/>
</dbReference>
<dbReference type="Gene3D" id="3.40.50.1820">
    <property type="entry name" value="alpha/beta hydrolase"/>
    <property type="match status" value="1"/>
</dbReference>
<name>A0AAV3SLE1_HALDO</name>
<dbReference type="Pfam" id="PF12697">
    <property type="entry name" value="Abhydrolase_6"/>
    <property type="match status" value="1"/>
</dbReference>
<dbReference type="InterPro" id="IPR029058">
    <property type="entry name" value="AB_hydrolase_fold"/>
</dbReference>
<reference evidence="3" key="1">
    <citation type="journal article" date="2014" name="Int. J. Syst. Evol. Microbiol.">
        <title>Complete genome sequence of Corynebacterium casei LMG S-19264T (=DSM 44701T), isolated from a smear-ripened cheese.</title>
        <authorList>
            <consortium name="US DOE Joint Genome Institute (JGI-PGF)"/>
            <person name="Walter F."/>
            <person name="Albersmeier A."/>
            <person name="Kalinowski J."/>
            <person name="Ruckert C."/>
        </authorList>
    </citation>
    <scope>NUCLEOTIDE SEQUENCE</scope>
    <source>
        <strain evidence="3">JCM 12289</strain>
    </source>
</reference>
<dbReference type="AlphaFoldDB" id="A0AAV3SLE1"/>
<dbReference type="KEGG" id="hdo:MUK72_03605"/>
<gene>
    <name evidence="3" type="ORF">GCM10008985_35480</name>
    <name evidence="4" type="ORF">MUK72_03605</name>
</gene>
<dbReference type="SUPFAM" id="SSF53474">
    <property type="entry name" value="alpha/beta-Hydrolases"/>
    <property type="match status" value="1"/>
</dbReference>
<dbReference type="GO" id="GO:0016787">
    <property type="term" value="F:hydrolase activity"/>
    <property type="evidence" value="ECO:0007669"/>
    <property type="project" value="UniProtKB-KW"/>
</dbReference>